<keyword evidence="2" id="KW-1185">Reference proteome</keyword>
<dbReference type="Proteomes" id="UP001205566">
    <property type="component" value="Unassembled WGS sequence"/>
</dbReference>
<feature type="non-terminal residue" evidence="1">
    <location>
        <position position="1"/>
    </location>
</feature>
<dbReference type="RefSeq" id="WP_255874237.1">
    <property type="nucleotide sequence ID" value="NZ_JACASI010000025.1"/>
</dbReference>
<evidence type="ECO:0000313" key="1">
    <source>
        <dbReference type="EMBL" id="MCQ3829374.1"/>
    </source>
</evidence>
<name>A0ABT1NZR1_9GAMM</name>
<dbReference type="EMBL" id="JACASI010000025">
    <property type="protein sequence ID" value="MCQ3829374.1"/>
    <property type="molecule type" value="Genomic_DNA"/>
</dbReference>
<sequence length="113" mass="12565">YLNWLTRSLSSYQLSIANEKLRVKGKSGWRSLDTEVPLSTIREINIGQFENAAEELSAGHGAIQGQVASRLNFIPVSGKPFNLDFAAKAFDNESLYEFLVFAKSKGIQTNVRV</sequence>
<evidence type="ECO:0000313" key="2">
    <source>
        <dbReference type="Proteomes" id="UP001205566"/>
    </source>
</evidence>
<protein>
    <submittedName>
        <fullName evidence="1">Uncharacterized protein</fullName>
    </submittedName>
</protein>
<reference evidence="1" key="1">
    <citation type="thesis" date="2020" institute="Technische Universitat Dresden" country="Dresden, Germany">
        <title>The Agarolytic System of Microbulbifer elongatus PORT2, Isolated from Batu Karas, Pangandaran West Java Indonesia.</title>
        <authorList>
            <person name="Anggraeni S.R."/>
        </authorList>
    </citation>
    <scope>NUCLEOTIDE SEQUENCE</scope>
    <source>
        <strain evidence="1">PORT2</strain>
    </source>
</reference>
<comment type="caution">
    <text evidence="1">The sequence shown here is derived from an EMBL/GenBank/DDBJ whole genome shotgun (WGS) entry which is preliminary data.</text>
</comment>
<proteinExistence type="predicted"/>
<gene>
    <name evidence="1" type="ORF">HXX02_07940</name>
</gene>
<accession>A0ABT1NZR1</accession>
<organism evidence="1 2">
    <name type="scientific">Microbulbifer elongatus</name>
    <dbReference type="NCBI Taxonomy" id="86173"/>
    <lineage>
        <taxon>Bacteria</taxon>
        <taxon>Pseudomonadati</taxon>
        <taxon>Pseudomonadota</taxon>
        <taxon>Gammaproteobacteria</taxon>
        <taxon>Cellvibrionales</taxon>
        <taxon>Microbulbiferaceae</taxon>
        <taxon>Microbulbifer</taxon>
    </lineage>
</organism>